<reference evidence="2 3" key="1">
    <citation type="submission" date="2023-04" db="EMBL/GenBank/DDBJ databases">
        <authorList>
            <person name="Hsu D."/>
        </authorList>
    </citation>
    <scope>NUCLEOTIDE SEQUENCE [LARGE SCALE GENOMIC DNA]</scope>
    <source>
        <strain evidence="2 3">MK1</strain>
    </source>
</reference>
<evidence type="ECO:0000313" key="2">
    <source>
        <dbReference type="EMBL" id="WRO23713.1"/>
    </source>
</evidence>
<sequence length="114" mass="12989">MKIDKGLLGGSTVLLVLSLLKEGDRYGYEIIKELELRSDKTFQFKEGTLYPVLHRLENKGYVKSYKAKGDTGKERLYYQITGNGKNQLAEEKKKWELFSVSVNKVIGGETHAFI</sequence>
<dbReference type="Pfam" id="PF03551">
    <property type="entry name" value="PadR"/>
    <property type="match status" value="1"/>
</dbReference>
<dbReference type="EMBL" id="CP121694">
    <property type="protein sequence ID" value="WRO23713.1"/>
    <property type="molecule type" value="Genomic_DNA"/>
</dbReference>
<accession>A0AAU0UT16</accession>
<dbReference type="Proteomes" id="UP001329915">
    <property type="component" value="Chromosome"/>
</dbReference>
<evidence type="ECO:0000313" key="3">
    <source>
        <dbReference type="Proteomes" id="UP001329915"/>
    </source>
</evidence>
<proteinExistence type="predicted"/>
<dbReference type="SUPFAM" id="SSF46785">
    <property type="entry name" value="Winged helix' DNA-binding domain"/>
    <property type="match status" value="1"/>
</dbReference>
<dbReference type="AlphaFoldDB" id="A0AAU0UT16"/>
<dbReference type="KEGG" id="dbc:MFMK1_003581"/>
<organism evidence="2 3">
    <name type="scientific">Metallumcola ferriviriculae</name>
    <dbReference type="NCBI Taxonomy" id="3039180"/>
    <lineage>
        <taxon>Bacteria</taxon>
        <taxon>Bacillati</taxon>
        <taxon>Bacillota</taxon>
        <taxon>Clostridia</taxon>
        <taxon>Neomoorellales</taxon>
        <taxon>Desulfitibacteraceae</taxon>
        <taxon>Metallumcola</taxon>
    </lineage>
</organism>
<dbReference type="PANTHER" id="PTHR33169:SF14">
    <property type="entry name" value="TRANSCRIPTIONAL REGULATOR RV3488"/>
    <property type="match status" value="1"/>
</dbReference>
<evidence type="ECO:0000259" key="1">
    <source>
        <dbReference type="Pfam" id="PF03551"/>
    </source>
</evidence>
<dbReference type="InterPro" id="IPR036388">
    <property type="entry name" value="WH-like_DNA-bd_sf"/>
</dbReference>
<dbReference type="InterPro" id="IPR052509">
    <property type="entry name" value="Metal_resp_DNA-bind_regulator"/>
</dbReference>
<dbReference type="RefSeq" id="WP_366923089.1">
    <property type="nucleotide sequence ID" value="NZ_CP121694.1"/>
</dbReference>
<dbReference type="InterPro" id="IPR005149">
    <property type="entry name" value="Tscrpt_reg_PadR_N"/>
</dbReference>
<gene>
    <name evidence="2" type="ORF">MFMK1_003581</name>
</gene>
<keyword evidence="3" id="KW-1185">Reference proteome</keyword>
<dbReference type="InterPro" id="IPR036390">
    <property type="entry name" value="WH_DNA-bd_sf"/>
</dbReference>
<dbReference type="Gene3D" id="1.10.10.10">
    <property type="entry name" value="Winged helix-like DNA-binding domain superfamily/Winged helix DNA-binding domain"/>
    <property type="match status" value="1"/>
</dbReference>
<dbReference type="PANTHER" id="PTHR33169">
    <property type="entry name" value="PADR-FAMILY TRANSCRIPTIONAL REGULATOR"/>
    <property type="match status" value="1"/>
</dbReference>
<feature type="domain" description="Transcription regulator PadR N-terminal" evidence="1">
    <location>
        <begin position="16"/>
        <end position="90"/>
    </location>
</feature>
<name>A0AAU0UT16_9FIRM</name>
<protein>
    <submittedName>
        <fullName evidence="2">Helix-turn-helix transcriptional regulator</fullName>
    </submittedName>
</protein>